<gene>
    <name evidence="1" type="ORF">Q604_UNBC09997G0002</name>
</gene>
<organism evidence="1">
    <name type="scientific">human gut metagenome</name>
    <dbReference type="NCBI Taxonomy" id="408170"/>
    <lineage>
        <taxon>unclassified sequences</taxon>
        <taxon>metagenomes</taxon>
        <taxon>organismal metagenomes</taxon>
    </lineage>
</organism>
<reference evidence="1" key="1">
    <citation type="submission" date="2013-12" db="EMBL/GenBank/DDBJ databases">
        <title>A Varibaculum cambriense genome reconstructed from a premature infant gut community with otherwise low bacterial novelty that shifts toward anaerobic metabolism during the third week of life.</title>
        <authorList>
            <person name="Brown C.T."/>
            <person name="Sharon I."/>
            <person name="Thomas B.C."/>
            <person name="Castelle C.J."/>
            <person name="Morowitz M.J."/>
            <person name="Banfield J.F."/>
        </authorList>
    </citation>
    <scope>NUCLEOTIDE SEQUENCE</scope>
</reference>
<name>W1XZQ1_9ZZZZ</name>
<evidence type="ECO:0000313" key="1">
    <source>
        <dbReference type="EMBL" id="ETJ35641.1"/>
    </source>
</evidence>
<comment type="caution">
    <text evidence="1">The sequence shown here is derived from an EMBL/GenBank/DDBJ whole genome shotgun (WGS) entry which is preliminary data.</text>
</comment>
<accession>W1XZQ1</accession>
<dbReference type="AlphaFoldDB" id="W1XZQ1"/>
<protein>
    <submittedName>
        <fullName evidence="1">Uncharacterized protein</fullName>
    </submittedName>
</protein>
<proteinExistence type="predicted"/>
<dbReference type="EMBL" id="AZMM01009997">
    <property type="protein sequence ID" value="ETJ35641.1"/>
    <property type="molecule type" value="Genomic_DNA"/>
</dbReference>
<sequence length="73" mass="8730">MDCNEVYKIIAPSHSNLIKIAKAVRRDFEAEMGYYQIFERKSVKESLILISKEIADEYKDKEELWNKLELEFE</sequence>